<keyword evidence="10" id="KW-1185">Reference proteome</keyword>
<keyword evidence="4 7" id="KW-1133">Transmembrane helix</keyword>
<name>A0ABR8D9J3_9NOST</name>
<dbReference type="RefSeq" id="WP_190476177.1">
    <property type="nucleotide sequence ID" value="NZ_JACJSG010000033.1"/>
</dbReference>
<keyword evidence="2" id="KW-1003">Cell membrane</keyword>
<dbReference type="PANTHER" id="PTHR30509:SF9">
    <property type="entry name" value="MULTIDRUG RESISTANCE PROTEIN MDTO"/>
    <property type="match status" value="1"/>
</dbReference>
<comment type="similarity">
    <text evidence="6">Belongs to the YccS/YhfK family.</text>
</comment>
<evidence type="ECO:0000256" key="2">
    <source>
        <dbReference type="ARBA" id="ARBA00022475"/>
    </source>
</evidence>
<protein>
    <submittedName>
        <fullName evidence="9">FUSC family protein</fullName>
    </submittedName>
</protein>
<evidence type="ECO:0000256" key="1">
    <source>
        <dbReference type="ARBA" id="ARBA00004651"/>
    </source>
</evidence>
<evidence type="ECO:0000259" key="8">
    <source>
        <dbReference type="Pfam" id="PF13515"/>
    </source>
</evidence>
<dbReference type="InterPro" id="IPR049453">
    <property type="entry name" value="Memb_transporter_dom"/>
</dbReference>
<feature type="domain" description="Integral membrane bound transporter" evidence="8">
    <location>
        <begin position="52"/>
        <end position="173"/>
    </location>
</feature>
<proteinExistence type="inferred from homology"/>
<feature type="transmembrane region" description="Helical" evidence="7">
    <location>
        <begin position="163"/>
        <end position="180"/>
    </location>
</feature>
<feature type="transmembrane region" description="Helical" evidence="7">
    <location>
        <begin position="41"/>
        <end position="59"/>
    </location>
</feature>
<evidence type="ECO:0000256" key="4">
    <source>
        <dbReference type="ARBA" id="ARBA00022989"/>
    </source>
</evidence>
<accession>A0ABR8D9J3</accession>
<evidence type="ECO:0000256" key="6">
    <source>
        <dbReference type="ARBA" id="ARBA00043993"/>
    </source>
</evidence>
<gene>
    <name evidence="9" type="ORF">H6G83_22360</name>
</gene>
<dbReference type="EMBL" id="JACJSG010000033">
    <property type="protein sequence ID" value="MBD2503314.1"/>
    <property type="molecule type" value="Genomic_DNA"/>
</dbReference>
<dbReference type="Pfam" id="PF13515">
    <property type="entry name" value="FUSC_2"/>
    <property type="match status" value="1"/>
</dbReference>
<evidence type="ECO:0000313" key="10">
    <source>
        <dbReference type="Proteomes" id="UP000661112"/>
    </source>
</evidence>
<feature type="transmembrane region" description="Helical" evidence="7">
    <location>
        <begin position="65"/>
        <end position="83"/>
    </location>
</feature>
<evidence type="ECO:0000256" key="7">
    <source>
        <dbReference type="SAM" id="Phobius"/>
    </source>
</evidence>
<comment type="subcellular location">
    <subcellularLocation>
        <location evidence="1">Cell membrane</location>
        <topology evidence="1">Multi-pass membrane protein</topology>
    </subcellularLocation>
</comment>
<dbReference type="Proteomes" id="UP000661112">
    <property type="component" value="Unassembled WGS sequence"/>
</dbReference>
<comment type="caution">
    <text evidence="9">The sequence shown here is derived from an EMBL/GenBank/DDBJ whole genome shotgun (WGS) entry which is preliminary data.</text>
</comment>
<reference evidence="9 10" key="1">
    <citation type="journal article" date="2020" name="ISME J.">
        <title>Comparative genomics reveals insights into cyanobacterial evolution and habitat adaptation.</title>
        <authorList>
            <person name="Chen M.Y."/>
            <person name="Teng W.K."/>
            <person name="Zhao L."/>
            <person name="Hu C.X."/>
            <person name="Zhou Y.K."/>
            <person name="Han B.P."/>
            <person name="Song L.R."/>
            <person name="Shu W.S."/>
        </authorList>
    </citation>
    <scope>NUCLEOTIDE SEQUENCE [LARGE SCALE GENOMIC DNA]</scope>
    <source>
        <strain evidence="9 10">FACHB-119</strain>
    </source>
</reference>
<organism evidence="9 10">
    <name type="scientific">Anabaena azotica FACHB-119</name>
    <dbReference type="NCBI Taxonomy" id="947527"/>
    <lineage>
        <taxon>Bacteria</taxon>
        <taxon>Bacillati</taxon>
        <taxon>Cyanobacteriota</taxon>
        <taxon>Cyanophyceae</taxon>
        <taxon>Nostocales</taxon>
        <taxon>Nostocaceae</taxon>
        <taxon>Anabaena</taxon>
        <taxon>Anabaena azotica</taxon>
    </lineage>
</organism>
<evidence type="ECO:0000256" key="5">
    <source>
        <dbReference type="ARBA" id="ARBA00023136"/>
    </source>
</evidence>
<keyword evidence="5 7" id="KW-0472">Membrane</keyword>
<dbReference type="PANTHER" id="PTHR30509">
    <property type="entry name" value="P-HYDROXYBENZOIC ACID EFFLUX PUMP SUBUNIT-RELATED"/>
    <property type="match status" value="1"/>
</dbReference>
<evidence type="ECO:0000256" key="3">
    <source>
        <dbReference type="ARBA" id="ARBA00022692"/>
    </source>
</evidence>
<evidence type="ECO:0000313" key="9">
    <source>
        <dbReference type="EMBL" id="MBD2503314.1"/>
    </source>
</evidence>
<sequence>MAKSTNRLPSEASPVKKNIISKLTTWATTPKGMSTLLLGKMAFKMAIASAISLIIAQGLRWEYPFYAVIAAIIVMSSTHGSTLKLGIQRLIGTTIGAVAGAIFAIALGSNSLSLLLCVFLTVFFASYFKFNEAAKLAGYIAAIVILSHSQSPWIYAWHRYLETFLGIAVALVVNNLIFPARAGTELRRYLSQTLVHLEEFYRLVVNCALTGNYDRASVDGLKLNIINSLLAERELWNEVRQGQTNEPIDTRINEAWEFLIRRIWEHILAMEHTVLARQQDNFWQMLSPQITQLAQVTQNAMLSLATAVKFPESHLSLPEIEVAIANATQELNQQPEIQQTNSSMDELLRFFTFFYTQEEVGRKLQRMAALLNPSNS</sequence>
<keyword evidence="3 7" id="KW-0812">Transmembrane</keyword>